<dbReference type="AlphaFoldDB" id="S3J8L8"/>
<feature type="region of interest" description="Disordered" evidence="1">
    <location>
        <begin position="177"/>
        <end position="197"/>
    </location>
</feature>
<evidence type="ECO:0000256" key="2">
    <source>
        <dbReference type="SAM" id="Phobius"/>
    </source>
</evidence>
<name>S3J8L8_9ENTR</name>
<keyword evidence="2" id="KW-0812">Transmembrane</keyword>
<dbReference type="HOGENOM" id="CLU_1381952_0_0_6"/>
<evidence type="ECO:0000256" key="1">
    <source>
        <dbReference type="SAM" id="MobiDB-lite"/>
    </source>
</evidence>
<dbReference type="Proteomes" id="UP000014585">
    <property type="component" value="Unassembled WGS sequence"/>
</dbReference>
<dbReference type="OrthoDB" id="6630402at2"/>
<keyword evidence="2" id="KW-1133">Transmembrane helix</keyword>
<accession>S3J8L8</accession>
<dbReference type="STRING" id="566551.HMPREF0201_02797"/>
<feature type="compositionally biased region" description="Polar residues" evidence="1">
    <location>
        <begin position="177"/>
        <end position="190"/>
    </location>
</feature>
<proteinExistence type="predicted"/>
<organism evidence="3 4">
    <name type="scientific">Cedecea davisae DSM 4568</name>
    <dbReference type="NCBI Taxonomy" id="566551"/>
    <lineage>
        <taxon>Bacteria</taxon>
        <taxon>Pseudomonadati</taxon>
        <taxon>Pseudomonadota</taxon>
        <taxon>Gammaproteobacteria</taxon>
        <taxon>Enterobacterales</taxon>
        <taxon>Enterobacteriaceae</taxon>
        <taxon>Cedecea</taxon>
    </lineage>
</organism>
<evidence type="ECO:0000313" key="4">
    <source>
        <dbReference type="Proteomes" id="UP000014585"/>
    </source>
</evidence>
<sequence length="197" mass="21586">MSGFKTRLFFLKRISERLLFLCSIILPGLLAILIVTGMLKLPVKATNDLNPPASLLVYTWEAQASSHLSAAKIRHTTDAGTRKDILLMVWNVKPCLLAGKISVSAMPNQAMKWVQRGLRETLRVALLPSPAARCLRPDAESRSGFNKQSIAADSRPYGQIHEHSVIESNQDEAQIQPTGASAGHLSSPNKIDTRHAV</sequence>
<comment type="caution">
    <text evidence="3">The sequence shown here is derived from an EMBL/GenBank/DDBJ whole genome shotgun (WGS) entry which is preliminary data.</text>
</comment>
<keyword evidence="2" id="KW-0472">Membrane</keyword>
<reference evidence="3 4" key="1">
    <citation type="submission" date="2013-04" db="EMBL/GenBank/DDBJ databases">
        <authorList>
            <person name="Weinstock G."/>
            <person name="Sodergren E."/>
            <person name="Lobos E.A."/>
            <person name="Fulton L."/>
            <person name="Fulton R."/>
            <person name="Courtney L."/>
            <person name="Fronick C."/>
            <person name="O'Laughlin M."/>
            <person name="Godfrey J."/>
            <person name="Wilson R.M."/>
            <person name="Miner T."/>
            <person name="Farmer C."/>
            <person name="Delehaunty K."/>
            <person name="Cordes M."/>
            <person name="Minx P."/>
            <person name="Tomlinson C."/>
            <person name="Chen J."/>
            <person name="Wollam A."/>
            <person name="Pepin K.H."/>
            <person name="Palsikar V.B."/>
            <person name="Zhang X."/>
            <person name="Suruliraj S."/>
            <person name="Perna N.T."/>
            <person name="Plunkett G."/>
            <person name="Warren W."/>
            <person name="Mitreva M."/>
            <person name="Mardis E.R."/>
            <person name="Wilson R.K."/>
        </authorList>
    </citation>
    <scope>NUCLEOTIDE SEQUENCE [LARGE SCALE GENOMIC DNA]</scope>
    <source>
        <strain evidence="3 4">DSM 4568</strain>
    </source>
</reference>
<protein>
    <submittedName>
        <fullName evidence="3">Uncharacterized protein</fullName>
    </submittedName>
</protein>
<feature type="region of interest" description="Disordered" evidence="1">
    <location>
        <begin position="137"/>
        <end position="156"/>
    </location>
</feature>
<gene>
    <name evidence="3" type="ORF">HMPREF0201_02797</name>
</gene>
<feature type="transmembrane region" description="Helical" evidence="2">
    <location>
        <begin position="18"/>
        <end position="39"/>
    </location>
</feature>
<dbReference type="EMBL" id="ATDT01000023">
    <property type="protein sequence ID" value="EPF16437.1"/>
    <property type="molecule type" value="Genomic_DNA"/>
</dbReference>
<dbReference type="PATRIC" id="fig|566551.4.peg.2564"/>
<evidence type="ECO:0000313" key="3">
    <source>
        <dbReference type="EMBL" id="EPF16437.1"/>
    </source>
</evidence>